<feature type="region of interest" description="Disordered" evidence="2">
    <location>
        <begin position="1"/>
        <end position="32"/>
    </location>
</feature>
<dbReference type="InterPro" id="IPR030678">
    <property type="entry name" value="Peptide/Ni-bd"/>
</dbReference>
<evidence type="ECO:0000256" key="3">
    <source>
        <dbReference type="SAM" id="Phobius"/>
    </source>
</evidence>
<dbReference type="GO" id="GO:0015833">
    <property type="term" value="P:peptide transport"/>
    <property type="evidence" value="ECO:0007669"/>
    <property type="project" value="TreeGrafter"/>
</dbReference>
<dbReference type="Proteomes" id="UP000029052">
    <property type="component" value="Unassembled WGS sequence"/>
</dbReference>
<accession>A0A087BDZ6</accession>
<dbReference type="Gene3D" id="3.40.190.10">
    <property type="entry name" value="Periplasmic binding protein-like II"/>
    <property type="match status" value="1"/>
</dbReference>
<organism evidence="5 6">
    <name type="scientific">Bifidobacterium magnum</name>
    <dbReference type="NCBI Taxonomy" id="1692"/>
    <lineage>
        <taxon>Bacteria</taxon>
        <taxon>Bacillati</taxon>
        <taxon>Actinomycetota</taxon>
        <taxon>Actinomycetes</taxon>
        <taxon>Bifidobacteriales</taxon>
        <taxon>Bifidobacteriaceae</taxon>
        <taxon>Bifidobacterium</taxon>
    </lineage>
</organism>
<dbReference type="GO" id="GO:0042597">
    <property type="term" value="C:periplasmic space"/>
    <property type="evidence" value="ECO:0007669"/>
    <property type="project" value="UniProtKB-ARBA"/>
</dbReference>
<dbReference type="Pfam" id="PF00496">
    <property type="entry name" value="SBP_bac_5"/>
    <property type="match status" value="1"/>
</dbReference>
<proteinExistence type="predicted"/>
<keyword evidence="1" id="KW-0732">Signal</keyword>
<name>A0A087BDZ6_9BIFI</name>
<dbReference type="eggNOG" id="COG0747">
    <property type="taxonomic scope" value="Bacteria"/>
</dbReference>
<comment type="caution">
    <text evidence="5">The sequence shown here is derived from an EMBL/GenBank/DDBJ whole genome shotgun (WGS) entry which is preliminary data.</text>
</comment>
<dbReference type="GO" id="GO:0043190">
    <property type="term" value="C:ATP-binding cassette (ABC) transporter complex"/>
    <property type="evidence" value="ECO:0007669"/>
    <property type="project" value="InterPro"/>
</dbReference>
<keyword evidence="6" id="KW-1185">Reference proteome</keyword>
<keyword evidence="3" id="KW-1133">Transmembrane helix</keyword>
<dbReference type="Gene3D" id="3.10.105.10">
    <property type="entry name" value="Dipeptide-binding Protein, Domain 3"/>
    <property type="match status" value="1"/>
</dbReference>
<dbReference type="SUPFAM" id="SSF53850">
    <property type="entry name" value="Periplasmic binding protein-like II"/>
    <property type="match status" value="1"/>
</dbReference>
<feature type="compositionally biased region" description="Basic and acidic residues" evidence="2">
    <location>
        <begin position="1"/>
        <end position="12"/>
    </location>
</feature>
<dbReference type="PANTHER" id="PTHR30290">
    <property type="entry name" value="PERIPLASMIC BINDING COMPONENT OF ABC TRANSPORTER"/>
    <property type="match status" value="1"/>
</dbReference>
<dbReference type="PIRSF" id="PIRSF002741">
    <property type="entry name" value="MppA"/>
    <property type="match status" value="1"/>
</dbReference>
<keyword evidence="3" id="KW-0812">Transmembrane</keyword>
<dbReference type="AlphaFoldDB" id="A0A087BDZ6"/>
<evidence type="ECO:0000313" key="6">
    <source>
        <dbReference type="Proteomes" id="UP000029052"/>
    </source>
</evidence>
<gene>
    <name evidence="5" type="ORF">BMAGN_1013</name>
</gene>
<dbReference type="CDD" id="cd08494">
    <property type="entry name" value="PBP2_NikA_DppA_OppA_like_6"/>
    <property type="match status" value="1"/>
</dbReference>
<evidence type="ECO:0000313" key="5">
    <source>
        <dbReference type="EMBL" id="KFI69246.1"/>
    </source>
</evidence>
<evidence type="ECO:0000259" key="4">
    <source>
        <dbReference type="Pfam" id="PF00496"/>
    </source>
</evidence>
<dbReference type="STRING" id="1692.BMAGN_1013"/>
<dbReference type="InterPro" id="IPR039424">
    <property type="entry name" value="SBP_5"/>
</dbReference>
<dbReference type="GO" id="GO:1904680">
    <property type="term" value="F:peptide transmembrane transporter activity"/>
    <property type="evidence" value="ECO:0007669"/>
    <property type="project" value="TreeGrafter"/>
</dbReference>
<dbReference type="EMBL" id="JGZB01000002">
    <property type="protein sequence ID" value="KFI69246.1"/>
    <property type="molecule type" value="Genomic_DNA"/>
</dbReference>
<protein>
    <submittedName>
        <fullName evidence="5">Oligopeptide ABC transporter substrate-binding protein OppA</fullName>
    </submittedName>
</protein>
<feature type="domain" description="Solute-binding protein family 5" evidence="4">
    <location>
        <begin position="122"/>
        <end position="455"/>
    </location>
</feature>
<dbReference type="InterPro" id="IPR000914">
    <property type="entry name" value="SBP_5_dom"/>
</dbReference>
<dbReference type="PANTHER" id="PTHR30290:SF38">
    <property type="entry name" value="D,D-DIPEPTIDE-BINDING PERIPLASMIC PROTEIN DDPA-RELATED"/>
    <property type="match status" value="1"/>
</dbReference>
<keyword evidence="3" id="KW-0472">Membrane</keyword>
<evidence type="ECO:0000256" key="2">
    <source>
        <dbReference type="SAM" id="MobiDB-lite"/>
    </source>
</evidence>
<feature type="transmembrane region" description="Helical" evidence="3">
    <location>
        <begin position="46"/>
        <end position="65"/>
    </location>
</feature>
<sequence length="545" mass="59295">MTHTNGADHMHATDPNTSDGPHAGPSLDPELNLRLKQPRGGVPGRIVALVVALAVIVSFTLAWMLKPSGAAGGVTRQDSVAIGLNLAPTNLDIRSTAGTALDQLLIGNVYEGLLSRNEQNEAVPGLAKSWDVSADGTQYTFALNTGVKFSNGDAMDADDVVWSINELVKHQYHDANQLKFFKSVSAPDSHTVTITLSQPYAQLPWALTTRAGLVFDKDASYNYRTKAIGTGPYVITSFIPNDSVSLTANKHYWNIVQPQTPHITIKYFTDDNAAVNALSSGSIQVLSPITASLAAPFRDNDHYVVRAGDGTDKYVLAMNNAPGQPTANKDVREAIRYAIDTKQLIAARGGADSALGGPIPSLDPGYEDLTGLYPHDVAKARSLLARAGYTKDHPLKLTLTYSNTYGTEIGNQLRSQLKQANIDLTVHVVEFSTWLQQVYTDKNYQLSLVDHNESHDFASSWANPDYYFNYHNQRVQELTEQALSSTSAEESDKLLAQAARIVSEDAAADWLFNYRITTAMDAGVSGFPTVMNQIHMPLVNVVYVK</sequence>
<evidence type="ECO:0000256" key="1">
    <source>
        <dbReference type="ARBA" id="ARBA00022729"/>
    </source>
</evidence>
<reference evidence="5 6" key="1">
    <citation type="submission" date="2014-03" db="EMBL/GenBank/DDBJ databases">
        <title>Genomics of Bifidobacteria.</title>
        <authorList>
            <person name="Ventura M."/>
            <person name="Milani C."/>
            <person name="Lugli G.A."/>
        </authorList>
    </citation>
    <scope>NUCLEOTIDE SEQUENCE [LARGE SCALE GENOMIC DNA]</scope>
    <source>
        <strain evidence="5 6">LMG 11591</strain>
    </source>
</reference>
<dbReference type="RefSeq" id="WP_022859622.1">
    <property type="nucleotide sequence ID" value="NZ_JGZB01000002.1"/>
</dbReference>